<dbReference type="EMBL" id="PCZS01000003">
    <property type="protein sequence ID" value="REB68735.1"/>
    <property type="molecule type" value="Genomic_DNA"/>
</dbReference>
<dbReference type="RefSeq" id="WP_063811414.1">
    <property type="nucleotide sequence ID" value="NZ_JARJOC010000004.1"/>
</dbReference>
<feature type="transmembrane region" description="Helical" evidence="1">
    <location>
        <begin position="404"/>
        <end position="426"/>
    </location>
</feature>
<feature type="transmembrane region" description="Helical" evidence="1">
    <location>
        <begin position="112"/>
        <end position="128"/>
    </location>
</feature>
<feature type="domain" description="Dicarboxylate carrier MatC N-terminal" evidence="2">
    <location>
        <begin position="4"/>
        <end position="148"/>
    </location>
</feature>
<feature type="transmembrane region" description="Helical" evidence="1">
    <location>
        <begin position="58"/>
        <end position="75"/>
    </location>
</feature>
<feature type="transmembrane region" description="Helical" evidence="1">
    <location>
        <begin position="237"/>
        <end position="270"/>
    </location>
</feature>
<feature type="transmembrane region" description="Helical" evidence="1">
    <location>
        <begin position="319"/>
        <end position="345"/>
    </location>
</feature>
<accession>A0ABX9I9M4</accession>
<feature type="transmembrane region" description="Helical" evidence="1">
    <location>
        <begin position="6"/>
        <end position="21"/>
    </location>
</feature>
<keyword evidence="1" id="KW-1133">Transmembrane helix</keyword>
<sequence length="429" mass="44746">MTAPAIVSLIVVAAIVTLSCFRDLNVGILGVAAALALGVGMLHIPLKEVQANWPVNMFMTLVGVTFMFSCAQVNGTMEKITSHAVRLARGNTALIPIIIYFLIAAITTAGPGNIPTVVLMAPVCMALADRIGLNAFAMTLLVVGAADGAAFSPIAPTGIITNNLVEKMSGQLGITMTTTFAWTIYAWSFIAQTLINFGGFFIFGGAKWMRAQKSGKVSIDNLAPKPAPMNLKQWVTVAAIVVLIVMVLFFGWDVGMTAFFLGAIFVIFTIADDDEAVKNMPWGVIIMVGGMSMIISIMDAAGGLAIITKSIGTISTPITANGFLALFSGIISAYSSSSGVVLPMFLPMVPGIIAKMGGGDPASLITSICVGSHLVDTSPLSLFGALCLATAASTVDKRKLFRNLLIWGLSMSVVGGVVCLLLFGVLGLP</sequence>
<feature type="transmembrane region" description="Helical" evidence="1">
    <location>
        <begin position="87"/>
        <end position="106"/>
    </location>
</feature>
<evidence type="ECO:0000259" key="2">
    <source>
        <dbReference type="Pfam" id="PF07158"/>
    </source>
</evidence>
<feature type="transmembrane region" description="Helical" evidence="1">
    <location>
        <begin position="282"/>
        <end position="307"/>
    </location>
</feature>
<keyword evidence="1" id="KW-0812">Transmembrane</keyword>
<keyword evidence="1" id="KW-0472">Membrane</keyword>
<feature type="transmembrane region" description="Helical" evidence="1">
    <location>
        <begin position="180"/>
        <end position="203"/>
    </location>
</feature>
<dbReference type="InterPro" id="IPR009827">
    <property type="entry name" value="MatC_N"/>
</dbReference>
<evidence type="ECO:0000256" key="1">
    <source>
        <dbReference type="SAM" id="Phobius"/>
    </source>
</evidence>
<proteinExistence type="predicted"/>
<dbReference type="Proteomes" id="UP000256324">
    <property type="component" value="Unassembled WGS sequence"/>
</dbReference>
<feature type="transmembrane region" description="Helical" evidence="1">
    <location>
        <begin position="135"/>
        <end position="160"/>
    </location>
</feature>
<comment type="caution">
    <text evidence="3">The sequence shown here is derived from an EMBL/GenBank/DDBJ whole genome shotgun (WGS) entry which is preliminary data.</text>
</comment>
<reference evidence="3 4" key="1">
    <citation type="submission" date="2017-09" db="EMBL/GenBank/DDBJ databases">
        <authorList>
            <person name="Bumgarner R.E."/>
        </authorList>
    </citation>
    <scope>NUCLEOTIDE SEQUENCE [LARGE SCALE GENOMIC DNA]</scope>
    <source>
        <strain evidence="3 4">T34998</strain>
    </source>
</reference>
<feature type="transmembrane region" description="Helical" evidence="1">
    <location>
        <begin position="28"/>
        <end position="46"/>
    </location>
</feature>
<evidence type="ECO:0000313" key="3">
    <source>
        <dbReference type="EMBL" id="REB68735.1"/>
    </source>
</evidence>
<name>A0ABX9I9M4_9ACTN</name>
<evidence type="ECO:0000313" key="4">
    <source>
        <dbReference type="Proteomes" id="UP000256324"/>
    </source>
</evidence>
<feature type="transmembrane region" description="Helical" evidence="1">
    <location>
        <begin position="365"/>
        <end position="392"/>
    </location>
</feature>
<protein>
    <submittedName>
        <fullName evidence="3">C4-dicarboxylate ABC transporter</fullName>
    </submittedName>
</protein>
<organism evidence="3 4">
    <name type="scientific">Cutibacterium namnetense</name>
    <dbReference type="NCBI Taxonomy" id="1574624"/>
    <lineage>
        <taxon>Bacteria</taxon>
        <taxon>Bacillati</taxon>
        <taxon>Actinomycetota</taxon>
        <taxon>Actinomycetes</taxon>
        <taxon>Propionibacteriales</taxon>
        <taxon>Propionibacteriaceae</taxon>
        <taxon>Cutibacterium</taxon>
    </lineage>
</organism>
<gene>
    <name evidence="3" type="ORF">CP880_09830</name>
</gene>
<dbReference type="Pfam" id="PF07158">
    <property type="entry name" value="MatC_N"/>
    <property type="match status" value="1"/>
</dbReference>
<keyword evidence="4" id="KW-1185">Reference proteome</keyword>